<evidence type="ECO:0000256" key="4">
    <source>
        <dbReference type="ARBA" id="ARBA00022771"/>
    </source>
</evidence>
<evidence type="ECO:0000256" key="10">
    <source>
        <dbReference type="ARBA" id="ARBA00023242"/>
    </source>
</evidence>
<dbReference type="SUPFAM" id="SSF57716">
    <property type="entry name" value="Glucocorticoid receptor-like (DNA-binding domain)"/>
    <property type="match status" value="1"/>
</dbReference>
<evidence type="ECO:0000313" key="15">
    <source>
        <dbReference type="WBParaSite" id="Hba_17474"/>
    </source>
</evidence>
<keyword evidence="6" id="KW-0805">Transcription regulation</keyword>
<keyword evidence="2" id="KW-0479">Metal-binding</keyword>
<dbReference type="InterPro" id="IPR000679">
    <property type="entry name" value="Znf_GATA"/>
</dbReference>
<dbReference type="Proteomes" id="UP000095283">
    <property type="component" value="Unplaced"/>
</dbReference>
<keyword evidence="9" id="KW-0804">Transcription</keyword>
<dbReference type="GO" id="GO:0005634">
    <property type="term" value="C:nucleus"/>
    <property type="evidence" value="ECO:0007669"/>
    <property type="project" value="UniProtKB-SubCell"/>
</dbReference>
<keyword evidence="14" id="KW-1185">Reference proteome</keyword>
<reference evidence="15" key="1">
    <citation type="submission" date="2016-11" db="UniProtKB">
        <authorList>
            <consortium name="WormBaseParasite"/>
        </authorList>
    </citation>
    <scope>IDENTIFICATION</scope>
</reference>
<evidence type="ECO:0000256" key="6">
    <source>
        <dbReference type="ARBA" id="ARBA00023015"/>
    </source>
</evidence>
<keyword evidence="8" id="KW-0010">Activator</keyword>
<evidence type="ECO:0000313" key="14">
    <source>
        <dbReference type="Proteomes" id="UP000095283"/>
    </source>
</evidence>
<protein>
    <submittedName>
        <fullName evidence="15">GATA-type domain-containing protein</fullName>
    </submittedName>
</protein>
<dbReference type="GO" id="GO:0000122">
    <property type="term" value="P:negative regulation of transcription by RNA polymerase II"/>
    <property type="evidence" value="ECO:0007669"/>
    <property type="project" value="TreeGrafter"/>
</dbReference>
<dbReference type="Pfam" id="PF00320">
    <property type="entry name" value="GATA"/>
    <property type="match status" value="1"/>
</dbReference>
<keyword evidence="4 11" id="KW-0863">Zinc-finger</keyword>
<dbReference type="GO" id="GO:0045165">
    <property type="term" value="P:cell fate commitment"/>
    <property type="evidence" value="ECO:0007669"/>
    <property type="project" value="TreeGrafter"/>
</dbReference>
<dbReference type="AlphaFoldDB" id="A0A1I7XI99"/>
<feature type="domain" description="GATA-type" evidence="13">
    <location>
        <begin position="195"/>
        <end position="248"/>
    </location>
</feature>
<dbReference type="GO" id="GO:0000981">
    <property type="term" value="F:DNA-binding transcription factor activity, RNA polymerase II-specific"/>
    <property type="evidence" value="ECO:0007669"/>
    <property type="project" value="TreeGrafter"/>
</dbReference>
<dbReference type="PROSITE" id="PS00344">
    <property type="entry name" value="GATA_ZN_FINGER_1"/>
    <property type="match status" value="1"/>
</dbReference>
<comment type="subcellular location">
    <subcellularLocation>
        <location evidence="1">Nucleus</location>
    </subcellularLocation>
</comment>
<keyword evidence="5" id="KW-0862">Zinc</keyword>
<dbReference type="GO" id="GO:0045944">
    <property type="term" value="P:positive regulation of transcription by RNA polymerase II"/>
    <property type="evidence" value="ECO:0007669"/>
    <property type="project" value="TreeGrafter"/>
</dbReference>
<dbReference type="PRINTS" id="PR00619">
    <property type="entry name" value="GATAZNFINGER"/>
</dbReference>
<evidence type="ECO:0000256" key="3">
    <source>
        <dbReference type="ARBA" id="ARBA00022737"/>
    </source>
</evidence>
<keyword evidence="3" id="KW-0677">Repeat</keyword>
<sequence>MTELRDYKFSDSLGAPNTMYHHGLSLDSDQSVPVSDMIINDNQDISATNEDNMFSPVKPTASAFYNTPSGPVYYTGPAKDYTGYGMLMNPLYPNWPGANAGCSSSEATTFNQAAAMVDPTIPNMFGQNTAANFYTTSFGYPPYDYGSQTLHPRVSGAVGTGGIAPVACSSTSSSSSNSSANSTSAASRSKARTTASEGRECVNCGVQATPLWRRDGTGHYLCNACGLYHKMNGQNRPLVKPKKDKVHRNEQEWLVSTARQIPQRYGEGMEAVNQCAMLVDYIINFTKRNTNAEQKDVNKRKKTKMDESGAWGMKASQPMYDMKLMTTNPYFPPQTAYPTSFLFQQ</sequence>
<dbReference type="CDD" id="cd00202">
    <property type="entry name" value="ZnF_GATA"/>
    <property type="match status" value="1"/>
</dbReference>
<dbReference type="GO" id="GO:0008270">
    <property type="term" value="F:zinc ion binding"/>
    <property type="evidence" value="ECO:0007669"/>
    <property type="project" value="UniProtKB-KW"/>
</dbReference>
<dbReference type="PANTHER" id="PTHR10071">
    <property type="entry name" value="TRANSCRIPTION FACTOR GATA FAMILY MEMBER"/>
    <property type="match status" value="1"/>
</dbReference>
<dbReference type="PROSITE" id="PS50114">
    <property type="entry name" value="GATA_ZN_FINGER_2"/>
    <property type="match status" value="1"/>
</dbReference>
<keyword evidence="10" id="KW-0539">Nucleus</keyword>
<dbReference type="FunFam" id="3.30.50.10:FF:000001">
    <property type="entry name" value="GATA transcription factor (GATAd)"/>
    <property type="match status" value="1"/>
</dbReference>
<evidence type="ECO:0000256" key="8">
    <source>
        <dbReference type="ARBA" id="ARBA00023159"/>
    </source>
</evidence>
<evidence type="ECO:0000256" key="1">
    <source>
        <dbReference type="ARBA" id="ARBA00004123"/>
    </source>
</evidence>
<dbReference type="PANTHER" id="PTHR10071:SF190">
    <property type="entry name" value="ERYTHROID TRANSCRIPTION FACTOR"/>
    <property type="match status" value="1"/>
</dbReference>
<organism evidence="14 15">
    <name type="scientific">Heterorhabditis bacteriophora</name>
    <name type="common">Entomopathogenic nematode worm</name>
    <dbReference type="NCBI Taxonomy" id="37862"/>
    <lineage>
        <taxon>Eukaryota</taxon>
        <taxon>Metazoa</taxon>
        <taxon>Ecdysozoa</taxon>
        <taxon>Nematoda</taxon>
        <taxon>Chromadorea</taxon>
        <taxon>Rhabditida</taxon>
        <taxon>Rhabditina</taxon>
        <taxon>Rhabditomorpha</taxon>
        <taxon>Strongyloidea</taxon>
        <taxon>Heterorhabditidae</taxon>
        <taxon>Heterorhabditis</taxon>
    </lineage>
</organism>
<keyword evidence="7" id="KW-0238">DNA-binding</keyword>
<feature type="region of interest" description="Disordered" evidence="12">
    <location>
        <begin position="169"/>
        <end position="192"/>
    </location>
</feature>
<evidence type="ECO:0000256" key="5">
    <source>
        <dbReference type="ARBA" id="ARBA00022833"/>
    </source>
</evidence>
<accession>A0A1I7XI99</accession>
<proteinExistence type="predicted"/>
<dbReference type="Gene3D" id="3.30.50.10">
    <property type="entry name" value="Erythroid Transcription Factor GATA-1, subunit A"/>
    <property type="match status" value="1"/>
</dbReference>
<name>A0A1I7XI99_HETBA</name>
<evidence type="ECO:0000256" key="11">
    <source>
        <dbReference type="PROSITE-ProRule" id="PRU00094"/>
    </source>
</evidence>
<evidence type="ECO:0000256" key="12">
    <source>
        <dbReference type="SAM" id="MobiDB-lite"/>
    </source>
</evidence>
<dbReference type="SMART" id="SM00401">
    <property type="entry name" value="ZnF_GATA"/>
    <property type="match status" value="1"/>
</dbReference>
<dbReference type="InterPro" id="IPR013088">
    <property type="entry name" value="Znf_NHR/GATA"/>
</dbReference>
<evidence type="ECO:0000256" key="7">
    <source>
        <dbReference type="ARBA" id="ARBA00023125"/>
    </source>
</evidence>
<dbReference type="WBParaSite" id="Hba_17474">
    <property type="protein sequence ID" value="Hba_17474"/>
    <property type="gene ID" value="Hba_17474"/>
</dbReference>
<evidence type="ECO:0000259" key="13">
    <source>
        <dbReference type="PROSITE" id="PS50114"/>
    </source>
</evidence>
<dbReference type="InterPro" id="IPR039355">
    <property type="entry name" value="Transcription_factor_GATA"/>
</dbReference>
<dbReference type="GO" id="GO:0000978">
    <property type="term" value="F:RNA polymerase II cis-regulatory region sequence-specific DNA binding"/>
    <property type="evidence" value="ECO:0007669"/>
    <property type="project" value="TreeGrafter"/>
</dbReference>
<evidence type="ECO:0000256" key="2">
    <source>
        <dbReference type="ARBA" id="ARBA00022723"/>
    </source>
</evidence>
<evidence type="ECO:0000256" key="9">
    <source>
        <dbReference type="ARBA" id="ARBA00023163"/>
    </source>
</evidence>